<dbReference type="EMBL" id="KN847530">
    <property type="protein sequence ID" value="KIW08537.1"/>
    <property type="molecule type" value="Genomic_DNA"/>
</dbReference>
<dbReference type="HOGENOM" id="CLU_1714721_0_0_1"/>
<dbReference type="InParanoid" id="A0A0D1Z6H6"/>
<organism evidence="1 2">
    <name type="scientific">Verruconis gallopava</name>
    <dbReference type="NCBI Taxonomy" id="253628"/>
    <lineage>
        <taxon>Eukaryota</taxon>
        <taxon>Fungi</taxon>
        <taxon>Dikarya</taxon>
        <taxon>Ascomycota</taxon>
        <taxon>Pezizomycotina</taxon>
        <taxon>Dothideomycetes</taxon>
        <taxon>Pleosporomycetidae</taxon>
        <taxon>Venturiales</taxon>
        <taxon>Sympoventuriaceae</taxon>
        <taxon>Verruconis</taxon>
    </lineage>
</organism>
<name>A0A0D1Z6H6_9PEZI</name>
<sequence>MAATMAAKDPLSKPFAAFVACGVVAAVAVTDDTDGDEANEDAVLGVDEACAVAKEPLANDPVAAVAAAVYPAAAVVVTAASEADALLVEVAEAAVELRVVPKTLAQYDSAAGTTWSERNYGESGSVDVLVIGRLTEAFCIGDRAGRGGGDRIL</sequence>
<dbReference type="Proteomes" id="UP000053259">
    <property type="component" value="Unassembled WGS sequence"/>
</dbReference>
<reference evidence="1 2" key="1">
    <citation type="submission" date="2015-01" db="EMBL/GenBank/DDBJ databases">
        <title>The Genome Sequence of Ochroconis gallopava CBS43764.</title>
        <authorList>
            <consortium name="The Broad Institute Genomics Platform"/>
            <person name="Cuomo C."/>
            <person name="de Hoog S."/>
            <person name="Gorbushina A."/>
            <person name="Stielow B."/>
            <person name="Teixiera M."/>
            <person name="Abouelleil A."/>
            <person name="Chapman S.B."/>
            <person name="Priest M."/>
            <person name="Young S.K."/>
            <person name="Wortman J."/>
            <person name="Nusbaum C."/>
            <person name="Birren B."/>
        </authorList>
    </citation>
    <scope>NUCLEOTIDE SEQUENCE [LARGE SCALE GENOMIC DNA]</scope>
    <source>
        <strain evidence="1 2">CBS 43764</strain>
    </source>
</reference>
<proteinExistence type="predicted"/>
<dbReference type="VEuPathDB" id="FungiDB:PV09_00505"/>
<dbReference type="AlphaFoldDB" id="A0A0D1Z6H6"/>
<evidence type="ECO:0000313" key="1">
    <source>
        <dbReference type="EMBL" id="KIW08537.1"/>
    </source>
</evidence>
<protein>
    <submittedName>
        <fullName evidence="1">Uncharacterized protein</fullName>
    </submittedName>
</protein>
<gene>
    <name evidence="1" type="ORF">PV09_00505</name>
</gene>
<dbReference type="RefSeq" id="XP_016218406.1">
    <property type="nucleotide sequence ID" value="XM_016353253.1"/>
</dbReference>
<accession>A0A0D1Z6H6</accession>
<dbReference type="GeneID" id="27308478"/>
<evidence type="ECO:0000313" key="2">
    <source>
        <dbReference type="Proteomes" id="UP000053259"/>
    </source>
</evidence>
<keyword evidence="2" id="KW-1185">Reference proteome</keyword>